<reference evidence="10" key="2">
    <citation type="submission" date="2024-04" db="EMBL/GenBank/DDBJ databases">
        <authorList>
            <person name="Chen Y."/>
            <person name="Shah S."/>
            <person name="Dougan E. K."/>
            <person name="Thang M."/>
            <person name="Chan C."/>
        </authorList>
    </citation>
    <scope>NUCLEOTIDE SEQUENCE [LARGE SCALE GENOMIC DNA]</scope>
</reference>
<dbReference type="CDD" id="cd01639">
    <property type="entry name" value="IMPase"/>
    <property type="match status" value="1"/>
</dbReference>
<dbReference type="EMBL" id="CAMXCT010001335">
    <property type="protein sequence ID" value="CAI3989119.1"/>
    <property type="molecule type" value="Genomic_DNA"/>
</dbReference>
<keyword evidence="6 7" id="KW-0460">Magnesium</keyword>
<dbReference type="InterPro" id="IPR033942">
    <property type="entry name" value="IMPase"/>
</dbReference>
<reference evidence="9" key="1">
    <citation type="submission" date="2022-10" db="EMBL/GenBank/DDBJ databases">
        <authorList>
            <person name="Chen Y."/>
            <person name="Dougan E. K."/>
            <person name="Chan C."/>
            <person name="Rhodes N."/>
            <person name="Thang M."/>
        </authorList>
    </citation>
    <scope>NUCLEOTIDE SEQUENCE</scope>
</reference>
<dbReference type="PRINTS" id="PR00377">
    <property type="entry name" value="IMPHPHTASES"/>
</dbReference>
<dbReference type="Proteomes" id="UP001152797">
    <property type="component" value="Unassembled WGS sequence"/>
</dbReference>
<dbReference type="FunFam" id="3.30.540.10:FF:000004">
    <property type="entry name" value="Inositol-1-monophosphatase"/>
    <property type="match status" value="1"/>
</dbReference>
<comment type="pathway">
    <text evidence="8">Polyol metabolism; myo-inositol biosynthesis; myo-inositol from D-glucose 6-phosphate: step 2/2.</text>
</comment>
<dbReference type="GO" id="GO:0008934">
    <property type="term" value="F:inositol monophosphate 1-phosphatase activity"/>
    <property type="evidence" value="ECO:0007669"/>
    <property type="project" value="InterPro"/>
</dbReference>
<dbReference type="OrthoDB" id="10254945at2759"/>
<keyword evidence="5 8" id="KW-0378">Hydrolase</keyword>
<comment type="catalytic activity">
    <reaction evidence="1 8">
        <text>a myo-inositol phosphate + H2O = myo-inositol + phosphate</text>
        <dbReference type="Rhea" id="RHEA:24056"/>
        <dbReference type="ChEBI" id="CHEBI:15377"/>
        <dbReference type="ChEBI" id="CHEBI:17268"/>
        <dbReference type="ChEBI" id="CHEBI:43474"/>
        <dbReference type="ChEBI" id="CHEBI:84139"/>
        <dbReference type="EC" id="3.1.3.25"/>
    </reaction>
</comment>
<evidence type="ECO:0000313" key="10">
    <source>
        <dbReference type="EMBL" id="CAL1142494.1"/>
    </source>
</evidence>
<dbReference type="AlphaFoldDB" id="A0A9P1FTL3"/>
<dbReference type="InterPro" id="IPR020583">
    <property type="entry name" value="Inositol_monoP_metal-BS"/>
</dbReference>
<dbReference type="GO" id="GO:0046872">
    <property type="term" value="F:metal ion binding"/>
    <property type="evidence" value="ECO:0007669"/>
    <property type="project" value="UniProtKB-KW"/>
</dbReference>
<evidence type="ECO:0000256" key="8">
    <source>
        <dbReference type="RuleBase" id="RU364068"/>
    </source>
</evidence>
<keyword evidence="11" id="KW-1185">Reference proteome</keyword>
<dbReference type="PROSITE" id="PS00630">
    <property type="entry name" value="IMP_2"/>
    <property type="match status" value="1"/>
</dbReference>
<evidence type="ECO:0000313" key="9">
    <source>
        <dbReference type="EMBL" id="CAI3989119.1"/>
    </source>
</evidence>
<dbReference type="Gene3D" id="3.30.540.10">
    <property type="entry name" value="Fructose-1,6-Bisphosphatase, subunit A, domain 1"/>
    <property type="match status" value="1"/>
</dbReference>
<gene>
    <name evidence="9" type="ORF">C1SCF055_LOCUS16213</name>
</gene>
<dbReference type="InterPro" id="IPR000760">
    <property type="entry name" value="Inositol_monophosphatase-like"/>
</dbReference>
<evidence type="ECO:0000256" key="1">
    <source>
        <dbReference type="ARBA" id="ARBA00001033"/>
    </source>
</evidence>
<comment type="cofactor">
    <cofactor evidence="2 7 8">
        <name>Mg(2+)</name>
        <dbReference type="ChEBI" id="CHEBI:18420"/>
    </cofactor>
</comment>
<dbReference type="InterPro" id="IPR020550">
    <property type="entry name" value="Inositol_monophosphatase_CS"/>
</dbReference>
<dbReference type="Pfam" id="PF00459">
    <property type="entry name" value="Inositol_P"/>
    <property type="match status" value="1"/>
</dbReference>
<dbReference type="GO" id="GO:0007165">
    <property type="term" value="P:signal transduction"/>
    <property type="evidence" value="ECO:0007669"/>
    <property type="project" value="TreeGrafter"/>
</dbReference>
<dbReference type="EC" id="3.1.3.25" evidence="8"/>
<dbReference type="PANTHER" id="PTHR20854:SF4">
    <property type="entry name" value="INOSITOL-1-MONOPHOSPHATASE-RELATED"/>
    <property type="match status" value="1"/>
</dbReference>
<feature type="binding site" evidence="7">
    <location>
        <position position="130"/>
    </location>
    <ligand>
        <name>Mg(2+)</name>
        <dbReference type="ChEBI" id="CHEBI:18420"/>
        <label>1</label>
        <note>catalytic</note>
    </ligand>
</feature>
<feature type="binding site" evidence="7">
    <location>
        <position position="127"/>
    </location>
    <ligand>
        <name>Mg(2+)</name>
        <dbReference type="ChEBI" id="CHEBI:18420"/>
        <label>1</label>
        <note>catalytic</note>
    </ligand>
</feature>
<feature type="binding site" evidence="7">
    <location>
        <position position="261"/>
    </location>
    <ligand>
        <name>Mg(2+)</name>
        <dbReference type="ChEBI" id="CHEBI:18420"/>
        <label>1</label>
        <note>catalytic</note>
    </ligand>
</feature>
<dbReference type="SUPFAM" id="SSF56655">
    <property type="entry name" value="Carbohydrate phosphatase"/>
    <property type="match status" value="1"/>
</dbReference>
<keyword evidence="4 7" id="KW-0479">Metal-binding</keyword>
<evidence type="ECO:0000313" key="11">
    <source>
        <dbReference type="Proteomes" id="UP001152797"/>
    </source>
</evidence>
<feature type="binding site" evidence="7">
    <location>
        <position position="100"/>
    </location>
    <ligand>
        <name>Mg(2+)</name>
        <dbReference type="ChEBI" id="CHEBI:18420"/>
        <label>1</label>
        <note>catalytic</note>
    </ligand>
</feature>
<name>A0A9P1FTL3_9DINO</name>
<evidence type="ECO:0000256" key="4">
    <source>
        <dbReference type="ARBA" id="ARBA00022723"/>
    </source>
</evidence>
<feature type="non-terminal residue" evidence="9">
    <location>
        <position position="1"/>
    </location>
</feature>
<dbReference type="Gene3D" id="3.40.190.80">
    <property type="match status" value="1"/>
</dbReference>
<dbReference type="EMBL" id="CAMXCT030001335">
    <property type="protein sequence ID" value="CAL4776431.1"/>
    <property type="molecule type" value="Genomic_DNA"/>
</dbReference>
<evidence type="ECO:0000256" key="6">
    <source>
        <dbReference type="ARBA" id="ARBA00022842"/>
    </source>
</evidence>
<dbReference type="PROSITE" id="PS00629">
    <property type="entry name" value="IMP_1"/>
    <property type="match status" value="1"/>
</dbReference>
<evidence type="ECO:0000256" key="3">
    <source>
        <dbReference type="ARBA" id="ARBA00009759"/>
    </source>
</evidence>
<dbReference type="GO" id="GO:0006020">
    <property type="term" value="P:inositol metabolic process"/>
    <property type="evidence" value="ECO:0007669"/>
    <property type="project" value="TreeGrafter"/>
</dbReference>
<dbReference type="GO" id="GO:0046854">
    <property type="term" value="P:phosphatidylinositol phosphate biosynthetic process"/>
    <property type="evidence" value="ECO:0007669"/>
    <property type="project" value="InterPro"/>
</dbReference>
<sequence>VSFLALSTFLSRRREARRDMERPAAHASRLARGGAWRAEVQVAVRLAVDCGKAMRDCLQKKVVWKDDSSIDPVTATDKENEQRVIAGLRAAFPTHEIIGEESAAARAQQQLPPATLTVEDAPTWIVDPIDGTTNFVYGIKLSCVSLGFCVGRQPVLGVVYDPYADELFVAAKGEGAYLNGARLCIDPAKSLKESMVLFELGYERSQAGLDRILNGLKALLLHGTRATRTLGTAVLSLCWVASGRANAYYTGLSGEGGKPWDYAAGTIIAMEAGAKFCNLQGGPFDIEGPSCLCASSNDLAQEILSVLKSV</sequence>
<protein>
    <recommendedName>
        <fullName evidence="8">Inositol-1-monophosphatase</fullName>
        <ecNumber evidence="8">3.1.3.25</ecNumber>
    </recommendedName>
</protein>
<organism evidence="9">
    <name type="scientific">Cladocopium goreaui</name>
    <dbReference type="NCBI Taxonomy" id="2562237"/>
    <lineage>
        <taxon>Eukaryota</taxon>
        <taxon>Sar</taxon>
        <taxon>Alveolata</taxon>
        <taxon>Dinophyceae</taxon>
        <taxon>Suessiales</taxon>
        <taxon>Symbiodiniaceae</taxon>
        <taxon>Cladocopium</taxon>
    </lineage>
</organism>
<evidence type="ECO:0000256" key="2">
    <source>
        <dbReference type="ARBA" id="ARBA00001946"/>
    </source>
</evidence>
<proteinExistence type="inferred from homology"/>
<accession>A0A9P1FTL3</accession>
<evidence type="ECO:0000256" key="5">
    <source>
        <dbReference type="ARBA" id="ARBA00022801"/>
    </source>
</evidence>
<feature type="binding site" evidence="7">
    <location>
        <position position="129"/>
    </location>
    <ligand>
        <name>Mg(2+)</name>
        <dbReference type="ChEBI" id="CHEBI:18420"/>
        <label>1</label>
        <note>catalytic</note>
    </ligand>
</feature>
<comment type="similarity">
    <text evidence="3 8">Belongs to the inositol monophosphatase superfamily.</text>
</comment>
<dbReference type="EMBL" id="CAMXCT020001335">
    <property type="protein sequence ID" value="CAL1142494.1"/>
    <property type="molecule type" value="Genomic_DNA"/>
</dbReference>
<evidence type="ECO:0000256" key="7">
    <source>
        <dbReference type="PIRSR" id="PIRSR600760-2"/>
    </source>
</evidence>
<comment type="caution">
    <text evidence="9">The sequence shown here is derived from an EMBL/GenBank/DDBJ whole genome shotgun (WGS) entry which is preliminary data.</text>
</comment>
<dbReference type="PANTHER" id="PTHR20854">
    <property type="entry name" value="INOSITOL MONOPHOSPHATASE"/>
    <property type="match status" value="1"/>
</dbReference>